<evidence type="ECO:0000313" key="5">
    <source>
        <dbReference type="Proteomes" id="UP001144280"/>
    </source>
</evidence>
<dbReference type="Proteomes" id="UP001144280">
    <property type="component" value="Unassembled WGS sequence"/>
</dbReference>
<name>A0ABQ5QP79_9ACTN</name>
<dbReference type="PROSITE" id="PS00659">
    <property type="entry name" value="GLYCOSYL_HYDROL_F5"/>
    <property type="match status" value="1"/>
</dbReference>
<reference evidence="4" key="1">
    <citation type="submission" date="2022-12" db="EMBL/GenBank/DDBJ databases">
        <title>New Phytohabitans aurantiacus sp. RD004123 nov., an actinomycete isolated from soil.</title>
        <authorList>
            <person name="Triningsih D.W."/>
            <person name="Harunari E."/>
            <person name="Igarashi Y."/>
        </authorList>
    </citation>
    <scope>NUCLEOTIDE SEQUENCE</scope>
    <source>
        <strain evidence="4">RD004123</strain>
    </source>
</reference>
<keyword evidence="2" id="KW-0326">Glycosidase</keyword>
<dbReference type="EMBL" id="BSDI01000007">
    <property type="protein sequence ID" value="GLH96461.1"/>
    <property type="molecule type" value="Genomic_DNA"/>
</dbReference>
<sequence>MSLGPLVIPRSASAAPITVSYVDTTRSTYDKLVLMVDGKPFYHNGIQFRYEKQRYSYGWTDAQQKSLLGMVAQDGFTVVNIPIWWSKIETSRDVWSWADVDRMIDWCEEYGLKLEFLWFGHDSTGFSMPFRLPTYVLNSYQYVVRSDGSQLRKRGTGEPGEPPEGFGCLDKTDPNLLAREKYALGQMMNHIATYDTSHTVVGVQLLNEPNVSGLWDVRIDRSYSSYSNELWRSGGYTSATEFRKDVLLNYLSGLGQAVKESNYVVYTRSNPKGDADIADNEARRARGVAYLDFFGYDPYTTSVDYVYNYGQDAFWAQGRNFPMIMENYAGSSNADILKFNAVAGNAAYNIYAAVDPDADSGRGDKALYDFNPTTKVVTRKAVSPKVAAVNYLINKISRDLATKRPVERGGTKLQTFNRTAAASSTTTKTLDGQSVTYATSGGGQGIAVKHSATEIAVLSTKAATFTVPGGSITSVEVGHFDGNDAWVRTGSKSYSPSSANIVINLNAGECVRVLYGGGSSGPISPGTYKIRHASAGTYLDSDAGGAVILASASTYDDQDWIVAEAASGVYTIRNVRTGRFYLTAAATNNAVVWNTGEVTGDAQWSVEPVPAGGFRLNSQGTGREYMYRTSAGEVKWNTGVADASTVWAFEPK</sequence>
<dbReference type="SUPFAM" id="SSF50370">
    <property type="entry name" value="Ricin B-like lectins"/>
    <property type="match status" value="1"/>
</dbReference>
<keyword evidence="1" id="KW-0378">Hydrolase</keyword>
<dbReference type="SUPFAM" id="SSF51445">
    <property type="entry name" value="(Trans)glycosidases"/>
    <property type="match status" value="1"/>
</dbReference>
<dbReference type="Pfam" id="PF14200">
    <property type="entry name" value="RicinB_lectin_2"/>
    <property type="match status" value="1"/>
</dbReference>
<dbReference type="InterPro" id="IPR000772">
    <property type="entry name" value="Ricin_B_lectin"/>
</dbReference>
<dbReference type="CDD" id="cd00161">
    <property type="entry name" value="beta-trefoil_Ricin-like"/>
    <property type="match status" value="1"/>
</dbReference>
<dbReference type="InterPro" id="IPR035992">
    <property type="entry name" value="Ricin_B-like_lectins"/>
</dbReference>
<accession>A0ABQ5QP79</accession>
<comment type="caution">
    <text evidence="4">The sequence shown here is derived from an EMBL/GenBank/DDBJ whole genome shotgun (WGS) entry which is preliminary data.</text>
</comment>
<evidence type="ECO:0000259" key="3">
    <source>
        <dbReference type="Pfam" id="PF14200"/>
    </source>
</evidence>
<dbReference type="InterPro" id="IPR017853">
    <property type="entry name" value="GH"/>
</dbReference>
<evidence type="ECO:0000313" key="4">
    <source>
        <dbReference type="EMBL" id="GLH96461.1"/>
    </source>
</evidence>
<evidence type="ECO:0000256" key="2">
    <source>
        <dbReference type="ARBA" id="ARBA00023295"/>
    </source>
</evidence>
<dbReference type="Gene3D" id="2.80.10.50">
    <property type="match status" value="1"/>
</dbReference>
<dbReference type="Gene3D" id="3.20.20.80">
    <property type="entry name" value="Glycosidases"/>
    <property type="match status" value="1"/>
</dbReference>
<proteinExistence type="predicted"/>
<gene>
    <name evidence="4" type="ORF">Pa4123_17350</name>
</gene>
<dbReference type="InterPro" id="IPR018087">
    <property type="entry name" value="Glyco_hydro_5_CS"/>
</dbReference>
<feature type="domain" description="Ricin B lectin" evidence="3">
    <location>
        <begin position="524"/>
        <end position="585"/>
    </location>
</feature>
<keyword evidence="5" id="KW-1185">Reference proteome</keyword>
<organism evidence="4 5">
    <name type="scientific">Phytohabitans aurantiacus</name>
    <dbReference type="NCBI Taxonomy" id="3016789"/>
    <lineage>
        <taxon>Bacteria</taxon>
        <taxon>Bacillati</taxon>
        <taxon>Actinomycetota</taxon>
        <taxon>Actinomycetes</taxon>
        <taxon>Micromonosporales</taxon>
        <taxon>Micromonosporaceae</taxon>
    </lineage>
</organism>
<evidence type="ECO:0000256" key="1">
    <source>
        <dbReference type="ARBA" id="ARBA00022801"/>
    </source>
</evidence>
<protein>
    <recommendedName>
        <fullName evidence="3">Ricin B lectin domain-containing protein</fullName>
    </recommendedName>
</protein>